<sequence length="328" mass="35768">MLIYGLRRLVVSVPIVFMSTFLVFVMVSLSGDPLANLKSRTPPVSPQVIAVEGRRLHLDHPLLERYAMWLGGIVRGDFGPSVAANERIGPEIVARLGVTLRLIAAAFVLALLLAVVAGVISALKQHTWWDHGLSFLAFVSLAMPSFWFAVLLKDGGVQLNAAFGRQIFSTVGERSVVAPDGVVPRSLDVLGHLVLPTLALAIVSFGAWSRYQRASMLDVLTSDYIRLARAKGLSRRRVIVRHALRNALIPLVTVTALDAAALLSGAVLVETVFQWRGMGDYLVVAIKRTDVYAVMAWLVIAATAVVVFNLVADLLYGMLDPRIRGERR</sequence>
<dbReference type="Proteomes" id="UP001500571">
    <property type="component" value="Unassembled WGS sequence"/>
</dbReference>
<evidence type="ECO:0000256" key="4">
    <source>
        <dbReference type="ARBA" id="ARBA00022692"/>
    </source>
</evidence>
<reference evidence="9 10" key="1">
    <citation type="journal article" date="2019" name="Int. J. Syst. Evol. Microbiol.">
        <title>The Global Catalogue of Microorganisms (GCM) 10K type strain sequencing project: providing services to taxonomists for standard genome sequencing and annotation.</title>
        <authorList>
            <consortium name="The Broad Institute Genomics Platform"/>
            <consortium name="The Broad Institute Genome Sequencing Center for Infectious Disease"/>
            <person name="Wu L."/>
            <person name="Ma J."/>
        </authorList>
    </citation>
    <scope>NUCLEOTIDE SEQUENCE [LARGE SCALE GENOMIC DNA]</scope>
    <source>
        <strain evidence="9 10">JCM 15309</strain>
    </source>
</reference>
<feature type="transmembrane region" description="Helical" evidence="7">
    <location>
        <begin position="189"/>
        <end position="208"/>
    </location>
</feature>
<evidence type="ECO:0000256" key="1">
    <source>
        <dbReference type="ARBA" id="ARBA00004651"/>
    </source>
</evidence>
<comment type="similarity">
    <text evidence="7">Belongs to the binding-protein-dependent transport system permease family.</text>
</comment>
<dbReference type="PANTHER" id="PTHR43163">
    <property type="entry name" value="DIPEPTIDE TRANSPORT SYSTEM PERMEASE PROTEIN DPPB-RELATED"/>
    <property type="match status" value="1"/>
</dbReference>
<evidence type="ECO:0000256" key="5">
    <source>
        <dbReference type="ARBA" id="ARBA00022989"/>
    </source>
</evidence>
<evidence type="ECO:0000256" key="2">
    <source>
        <dbReference type="ARBA" id="ARBA00022448"/>
    </source>
</evidence>
<keyword evidence="10" id="KW-1185">Reference proteome</keyword>
<evidence type="ECO:0000313" key="10">
    <source>
        <dbReference type="Proteomes" id="UP001500571"/>
    </source>
</evidence>
<dbReference type="RefSeq" id="WP_344048032.1">
    <property type="nucleotide sequence ID" value="NZ_BAAAPB010000005.1"/>
</dbReference>
<keyword evidence="6 7" id="KW-0472">Membrane</keyword>
<dbReference type="Pfam" id="PF00528">
    <property type="entry name" value="BPD_transp_1"/>
    <property type="match status" value="1"/>
</dbReference>
<dbReference type="SUPFAM" id="SSF161098">
    <property type="entry name" value="MetI-like"/>
    <property type="match status" value="1"/>
</dbReference>
<proteinExistence type="inferred from homology"/>
<feature type="transmembrane region" description="Helical" evidence="7">
    <location>
        <begin position="135"/>
        <end position="152"/>
    </location>
</feature>
<keyword evidence="4 7" id="KW-0812">Transmembrane</keyword>
<feature type="transmembrane region" description="Helical" evidence="7">
    <location>
        <begin position="247"/>
        <end position="275"/>
    </location>
</feature>
<evidence type="ECO:0000256" key="7">
    <source>
        <dbReference type="RuleBase" id="RU363032"/>
    </source>
</evidence>
<accession>A0ABN2RUD0</accession>
<evidence type="ECO:0000256" key="3">
    <source>
        <dbReference type="ARBA" id="ARBA00022475"/>
    </source>
</evidence>
<comment type="caution">
    <text evidence="9">The sequence shown here is derived from an EMBL/GenBank/DDBJ whole genome shotgun (WGS) entry which is preliminary data.</text>
</comment>
<evidence type="ECO:0000259" key="8">
    <source>
        <dbReference type="PROSITE" id="PS50928"/>
    </source>
</evidence>
<dbReference type="CDD" id="cd06261">
    <property type="entry name" value="TM_PBP2"/>
    <property type="match status" value="1"/>
</dbReference>
<keyword evidence="2 7" id="KW-0813">Transport</keyword>
<dbReference type="PANTHER" id="PTHR43163:SF6">
    <property type="entry name" value="DIPEPTIDE TRANSPORT SYSTEM PERMEASE PROTEIN DPPB-RELATED"/>
    <property type="match status" value="1"/>
</dbReference>
<feature type="transmembrane region" description="Helical" evidence="7">
    <location>
        <begin position="102"/>
        <end position="123"/>
    </location>
</feature>
<dbReference type="PROSITE" id="PS50928">
    <property type="entry name" value="ABC_TM1"/>
    <property type="match status" value="1"/>
</dbReference>
<keyword evidence="3" id="KW-1003">Cell membrane</keyword>
<organism evidence="9 10">
    <name type="scientific">Nocardioides panacihumi</name>
    <dbReference type="NCBI Taxonomy" id="400774"/>
    <lineage>
        <taxon>Bacteria</taxon>
        <taxon>Bacillati</taxon>
        <taxon>Actinomycetota</taxon>
        <taxon>Actinomycetes</taxon>
        <taxon>Propionibacteriales</taxon>
        <taxon>Nocardioidaceae</taxon>
        <taxon>Nocardioides</taxon>
    </lineage>
</organism>
<dbReference type="InterPro" id="IPR000515">
    <property type="entry name" value="MetI-like"/>
</dbReference>
<dbReference type="InterPro" id="IPR035906">
    <property type="entry name" value="MetI-like_sf"/>
</dbReference>
<feature type="transmembrane region" description="Helical" evidence="7">
    <location>
        <begin position="295"/>
        <end position="319"/>
    </location>
</feature>
<name>A0ABN2RUD0_9ACTN</name>
<comment type="subcellular location">
    <subcellularLocation>
        <location evidence="1 7">Cell membrane</location>
        <topology evidence="1 7">Multi-pass membrane protein</topology>
    </subcellularLocation>
</comment>
<dbReference type="EMBL" id="BAAAPB010000005">
    <property type="protein sequence ID" value="GAA1975091.1"/>
    <property type="molecule type" value="Genomic_DNA"/>
</dbReference>
<evidence type="ECO:0000313" key="9">
    <source>
        <dbReference type="EMBL" id="GAA1975091.1"/>
    </source>
</evidence>
<feature type="transmembrane region" description="Helical" evidence="7">
    <location>
        <begin position="9"/>
        <end position="29"/>
    </location>
</feature>
<protein>
    <submittedName>
        <fullName evidence="9">ABC transporter permease</fullName>
    </submittedName>
</protein>
<feature type="domain" description="ABC transmembrane type-1" evidence="8">
    <location>
        <begin position="96"/>
        <end position="316"/>
    </location>
</feature>
<dbReference type="Gene3D" id="1.10.3720.10">
    <property type="entry name" value="MetI-like"/>
    <property type="match status" value="1"/>
</dbReference>
<evidence type="ECO:0000256" key="6">
    <source>
        <dbReference type="ARBA" id="ARBA00023136"/>
    </source>
</evidence>
<gene>
    <name evidence="9" type="ORF">GCM10009798_40420</name>
</gene>
<keyword evidence="5 7" id="KW-1133">Transmembrane helix</keyword>